<dbReference type="Gene3D" id="3.40.50.1000">
    <property type="entry name" value="HAD superfamily/HAD-like"/>
    <property type="match status" value="1"/>
</dbReference>
<dbReference type="InterPro" id="IPR036412">
    <property type="entry name" value="HAD-like_sf"/>
</dbReference>
<organism evidence="3">
    <name type="scientific">Laccaria bicolor (strain S238N-H82 / ATCC MYA-4686)</name>
    <name type="common">Bicoloured deceiver</name>
    <name type="synonym">Laccaria laccata var. bicolor</name>
    <dbReference type="NCBI Taxonomy" id="486041"/>
    <lineage>
        <taxon>Eukaryota</taxon>
        <taxon>Fungi</taxon>
        <taxon>Dikarya</taxon>
        <taxon>Basidiomycota</taxon>
        <taxon>Agaricomycotina</taxon>
        <taxon>Agaricomycetes</taxon>
        <taxon>Agaricomycetidae</taxon>
        <taxon>Agaricales</taxon>
        <taxon>Agaricineae</taxon>
        <taxon>Hydnangiaceae</taxon>
        <taxon>Laccaria</taxon>
    </lineage>
</organism>
<evidence type="ECO:0000259" key="1">
    <source>
        <dbReference type="Pfam" id="PF03031"/>
    </source>
</evidence>
<sequence>MFRPLKIESDLVRISKTTNCLATLGVLGELGALAKHPKIVRPSQATPICVTDYDGPTIGQVFRSKAKHNYNDLLDSDILLSPHQPRRKCFVLDLDETLVHSSFKAIQQADYVVPVETEYQRLRYQTPRCSPSPAYPCLVVKVFHRNPPLPRADVSSSFTLKFIQFGHATASYFAALLMAACSYQVVAGQYYRLKCVIQNQPRQCSANTPNSMAGRANPTIMYNVARIQTATHLTTTAKAMEEITASARDLRRVLISDADISAAVSTAGDGLKTATEGLTAIADALGAGEAANDADESTSQMEPHHLALLHHVPTPTTGENLIKDEKGFARSLNLDIHLILFGSRTKRGTSGAGRVAPL</sequence>
<proteinExistence type="predicted"/>
<keyword evidence="3" id="KW-1185">Reference proteome</keyword>
<reference evidence="2 3" key="1">
    <citation type="journal article" date="2008" name="Nature">
        <title>The genome of Laccaria bicolor provides insights into mycorrhizal symbiosis.</title>
        <authorList>
            <person name="Martin F."/>
            <person name="Aerts A."/>
            <person name="Ahren D."/>
            <person name="Brun A."/>
            <person name="Danchin E.G.J."/>
            <person name="Duchaussoy F."/>
            <person name="Gibon J."/>
            <person name="Kohler A."/>
            <person name="Lindquist E."/>
            <person name="Pereda V."/>
            <person name="Salamov A."/>
            <person name="Shapiro H.J."/>
            <person name="Wuyts J."/>
            <person name="Blaudez D."/>
            <person name="Buee M."/>
            <person name="Brokstein P."/>
            <person name="Canbaeck B."/>
            <person name="Cohen D."/>
            <person name="Courty P.E."/>
            <person name="Coutinho P.M."/>
            <person name="Delaruelle C."/>
            <person name="Detter J.C."/>
            <person name="Deveau A."/>
            <person name="DiFazio S."/>
            <person name="Duplessis S."/>
            <person name="Fraissinet-Tachet L."/>
            <person name="Lucic E."/>
            <person name="Frey-Klett P."/>
            <person name="Fourrey C."/>
            <person name="Feussner I."/>
            <person name="Gay G."/>
            <person name="Grimwood J."/>
            <person name="Hoegger P.J."/>
            <person name="Jain P."/>
            <person name="Kilaru S."/>
            <person name="Labbe J."/>
            <person name="Lin Y.C."/>
            <person name="Legue V."/>
            <person name="Le Tacon F."/>
            <person name="Marmeisse R."/>
            <person name="Melayah D."/>
            <person name="Montanini B."/>
            <person name="Muratet M."/>
            <person name="Nehls U."/>
            <person name="Niculita-Hirzel H."/>
            <person name="Oudot-Le Secq M.P."/>
            <person name="Peter M."/>
            <person name="Quesneville H."/>
            <person name="Rajashekar B."/>
            <person name="Reich M."/>
            <person name="Rouhier N."/>
            <person name="Schmutz J."/>
            <person name="Yin T."/>
            <person name="Chalot M."/>
            <person name="Henrissat B."/>
            <person name="Kuees U."/>
            <person name="Lucas S."/>
            <person name="Van de Peer Y."/>
            <person name="Podila G.K."/>
            <person name="Polle A."/>
            <person name="Pukkila P.J."/>
            <person name="Richardson P.M."/>
            <person name="Rouze P."/>
            <person name="Sanders I.R."/>
            <person name="Stajich J.E."/>
            <person name="Tunlid A."/>
            <person name="Tuskan G."/>
            <person name="Grigoriev I.V."/>
        </authorList>
    </citation>
    <scope>NUCLEOTIDE SEQUENCE [LARGE SCALE GENOMIC DNA]</scope>
    <source>
        <strain evidence="3">S238N-H82 / ATCC MYA-4686</strain>
    </source>
</reference>
<dbReference type="SUPFAM" id="SSF56784">
    <property type="entry name" value="HAD-like"/>
    <property type="match status" value="1"/>
</dbReference>
<evidence type="ECO:0000313" key="2">
    <source>
        <dbReference type="EMBL" id="EDR03503.1"/>
    </source>
</evidence>
<dbReference type="GeneID" id="6081579"/>
<dbReference type="Proteomes" id="UP000001194">
    <property type="component" value="Unassembled WGS sequence"/>
</dbReference>
<dbReference type="AlphaFoldDB" id="B0DPS2"/>
<dbReference type="InParanoid" id="B0DPS2"/>
<dbReference type="OrthoDB" id="3178264at2759"/>
<dbReference type="Pfam" id="PF03031">
    <property type="entry name" value="NIF"/>
    <property type="match status" value="1"/>
</dbReference>
<dbReference type="HOGENOM" id="CLU_066265_0_0_1"/>
<dbReference type="EMBL" id="DS547124">
    <property type="protein sequence ID" value="EDR03503.1"/>
    <property type="molecule type" value="Genomic_DNA"/>
</dbReference>
<dbReference type="RefSeq" id="XP_001885959.1">
    <property type="nucleotide sequence ID" value="XM_001885924.1"/>
</dbReference>
<dbReference type="STRING" id="486041.B0DPS2"/>
<feature type="domain" description="FCP1 homology" evidence="1">
    <location>
        <begin position="88"/>
        <end position="119"/>
    </location>
</feature>
<protein>
    <submittedName>
        <fullName evidence="2">Predicted protein</fullName>
    </submittedName>
</protein>
<evidence type="ECO:0000313" key="3">
    <source>
        <dbReference type="Proteomes" id="UP000001194"/>
    </source>
</evidence>
<dbReference type="InterPro" id="IPR004274">
    <property type="entry name" value="FCP1_dom"/>
</dbReference>
<accession>B0DPS2</accession>
<dbReference type="InterPro" id="IPR023214">
    <property type="entry name" value="HAD_sf"/>
</dbReference>
<dbReference type="KEGG" id="lbc:LACBIDRAFT_331536"/>
<gene>
    <name evidence="2" type="ORF">LACBIDRAFT_331536</name>
</gene>
<name>B0DPS2_LACBS</name>